<dbReference type="InterPro" id="IPR002771">
    <property type="entry name" value="Multi_antbiot-R_MarC"/>
</dbReference>
<dbReference type="GO" id="GO:0005886">
    <property type="term" value="C:plasma membrane"/>
    <property type="evidence" value="ECO:0007669"/>
    <property type="project" value="UniProtKB-SubCell"/>
</dbReference>
<evidence type="ECO:0000256" key="6">
    <source>
        <dbReference type="ARBA" id="ARBA00023136"/>
    </source>
</evidence>
<proteinExistence type="inferred from homology"/>
<protein>
    <recommendedName>
        <fullName evidence="7">UPF0056 membrane protein</fullName>
    </recommendedName>
</protein>
<feature type="transmembrane region" description="Helical" evidence="7">
    <location>
        <begin position="12"/>
        <end position="31"/>
    </location>
</feature>
<gene>
    <name evidence="8" type="ORF">B9J98_04760</name>
</gene>
<evidence type="ECO:0000256" key="7">
    <source>
        <dbReference type="RuleBase" id="RU362048"/>
    </source>
</evidence>
<comment type="subcellular location">
    <subcellularLocation>
        <location evidence="1 7">Cell membrane</location>
        <topology evidence="1 7">Multi-pass membrane protein</topology>
    </subcellularLocation>
</comment>
<name>A0A2R7Y538_9ARCH</name>
<dbReference type="AlphaFoldDB" id="A0A2R7Y538"/>
<keyword evidence="6 7" id="KW-0472">Membrane</keyword>
<evidence type="ECO:0000256" key="3">
    <source>
        <dbReference type="ARBA" id="ARBA00022475"/>
    </source>
</evidence>
<keyword evidence="4 7" id="KW-0812">Transmembrane</keyword>
<dbReference type="NCBIfam" id="TIGR00427">
    <property type="entry name" value="NAAT family transporter"/>
    <property type="match status" value="1"/>
</dbReference>
<evidence type="ECO:0000256" key="2">
    <source>
        <dbReference type="ARBA" id="ARBA00009784"/>
    </source>
</evidence>
<sequence length="203" mass="22207">MEIVEELAKSIIALFIIVDPIGNLPIFVGLTSNMSREERRRTFQTAIIISFVLLNLFALAGQSILSIFNISIHSFKIAGGLLLLIISIKILVHGMWEEKHLSSRSISAVPIAFPLLVGPGAITLTIVNIQTVGMLVSMVSVMVVLFITWLILRAIEPINNFLGETGSVVISRLMAVFIAAIAIEFIASGVRFYALGERLPITY</sequence>
<dbReference type="Proteomes" id="UP000244066">
    <property type="component" value="Unassembled WGS sequence"/>
</dbReference>
<accession>A0A2R7Y538</accession>
<evidence type="ECO:0000313" key="8">
    <source>
        <dbReference type="EMBL" id="PUA31962.1"/>
    </source>
</evidence>
<evidence type="ECO:0000313" key="9">
    <source>
        <dbReference type="Proteomes" id="UP000244066"/>
    </source>
</evidence>
<evidence type="ECO:0000256" key="4">
    <source>
        <dbReference type="ARBA" id="ARBA00022692"/>
    </source>
</evidence>
<feature type="transmembrane region" description="Helical" evidence="7">
    <location>
        <begin position="77"/>
        <end position="96"/>
    </location>
</feature>
<feature type="transmembrane region" description="Helical" evidence="7">
    <location>
        <begin position="108"/>
        <end position="127"/>
    </location>
</feature>
<evidence type="ECO:0000256" key="5">
    <source>
        <dbReference type="ARBA" id="ARBA00022989"/>
    </source>
</evidence>
<comment type="caution">
    <text evidence="8">The sequence shown here is derived from an EMBL/GenBank/DDBJ whole genome shotgun (WGS) entry which is preliminary data.</text>
</comment>
<keyword evidence="3" id="KW-1003">Cell membrane</keyword>
<dbReference type="PANTHER" id="PTHR33508:SF1">
    <property type="entry name" value="UPF0056 MEMBRANE PROTEIN YHCE"/>
    <property type="match status" value="1"/>
</dbReference>
<dbReference type="PANTHER" id="PTHR33508">
    <property type="entry name" value="UPF0056 MEMBRANE PROTEIN YHCE"/>
    <property type="match status" value="1"/>
</dbReference>
<feature type="transmembrane region" description="Helical" evidence="7">
    <location>
        <begin position="133"/>
        <end position="152"/>
    </location>
</feature>
<feature type="transmembrane region" description="Helical" evidence="7">
    <location>
        <begin position="43"/>
        <end position="65"/>
    </location>
</feature>
<comment type="similarity">
    <text evidence="2 7">Belongs to the UPF0056 (MarC) family.</text>
</comment>
<feature type="transmembrane region" description="Helical" evidence="7">
    <location>
        <begin position="173"/>
        <end position="194"/>
    </location>
</feature>
<organism evidence="8 9">
    <name type="scientific">Candidatus Terraquivivens tikiterensis</name>
    <dbReference type="NCBI Taxonomy" id="1980982"/>
    <lineage>
        <taxon>Archaea</taxon>
        <taxon>Nitrososphaerota</taxon>
        <taxon>Candidatus Wolframiiraptoraceae</taxon>
        <taxon>Candidatus Terraquivivens</taxon>
    </lineage>
</organism>
<keyword evidence="5 7" id="KW-1133">Transmembrane helix</keyword>
<evidence type="ECO:0000256" key="1">
    <source>
        <dbReference type="ARBA" id="ARBA00004651"/>
    </source>
</evidence>
<reference evidence="8 9" key="1">
    <citation type="submission" date="2017-04" db="EMBL/GenBank/DDBJ databases">
        <title>Draft Aigarchaeota genome from a New Zealand hot spring.</title>
        <authorList>
            <person name="Reysenbach A.-L."/>
            <person name="Donaho J.A."/>
            <person name="Gerhart J."/>
            <person name="Kelley J.F."/>
            <person name="Kouba K."/>
            <person name="Podar M."/>
            <person name="Stott M."/>
        </authorList>
    </citation>
    <scope>NUCLEOTIDE SEQUENCE [LARGE SCALE GENOMIC DNA]</scope>
    <source>
        <strain evidence="8">NZ13_MG1</strain>
    </source>
</reference>
<dbReference type="EMBL" id="NDWU01000011">
    <property type="protein sequence ID" value="PUA31962.1"/>
    <property type="molecule type" value="Genomic_DNA"/>
</dbReference>
<dbReference type="Pfam" id="PF01914">
    <property type="entry name" value="MarC"/>
    <property type="match status" value="1"/>
</dbReference>